<keyword evidence="8" id="KW-0106">Calcium</keyword>
<dbReference type="PANTHER" id="PTHR24034">
    <property type="entry name" value="EGF-LIKE DOMAIN-CONTAINING PROTEIN"/>
    <property type="match status" value="1"/>
</dbReference>
<evidence type="ECO:0000259" key="12">
    <source>
        <dbReference type="PROSITE" id="PS50026"/>
    </source>
</evidence>
<gene>
    <name evidence="13" type="ORF">TCEB3V08_LOCUS4149</name>
</gene>
<evidence type="ECO:0000256" key="6">
    <source>
        <dbReference type="ARBA" id="ARBA00022729"/>
    </source>
</evidence>
<protein>
    <recommendedName>
        <fullName evidence="12">EGF-like domain-containing protein</fullName>
    </recommendedName>
</protein>
<evidence type="ECO:0000256" key="5">
    <source>
        <dbReference type="ARBA" id="ARBA00022536"/>
    </source>
</evidence>
<organism evidence="13">
    <name type="scientific">Timema cristinae</name>
    <name type="common">Walking stick</name>
    <dbReference type="NCBI Taxonomy" id="61476"/>
    <lineage>
        <taxon>Eukaryota</taxon>
        <taxon>Metazoa</taxon>
        <taxon>Ecdysozoa</taxon>
        <taxon>Arthropoda</taxon>
        <taxon>Hexapoda</taxon>
        <taxon>Insecta</taxon>
        <taxon>Pterygota</taxon>
        <taxon>Neoptera</taxon>
        <taxon>Polyneoptera</taxon>
        <taxon>Phasmatodea</taxon>
        <taxon>Timematodea</taxon>
        <taxon>Timematoidea</taxon>
        <taxon>Timematidae</taxon>
        <taxon>Timema</taxon>
    </lineage>
</organism>
<keyword evidence="3" id="KW-0964">Secreted</keyword>
<dbReference type="InterPro" id="IPR000152">
    <property type="entry name" value="EGF-type_Asp/Asn_hydroxyl_site"/>
</dbReference>
<comment type="subcellular location">
    <subcellularLocation>
        <location evidence="1">Secreted</location>
        <location evidence="1">Extracellular space</location>
        <location evidence="1">Extracellular matrix</location>
    </subcellularLocation>
</comment>
<evidence type="ECO:0000256" key="7">
    <source>
        <dbReference type="ARBA" id="ARBA00022737"/>
    </source>
</evidence>
<dbReference type="Pfam" id="PF07645">
    <property type="entry name" value="EGF_CA"/>
    <property type="match status" value="3"/>
</dbReference>
<keyword evidence="10" id="KW-0325">Glycoprotein</keyword>
<reference evidence="13" key="1">
    <citation type="submission" date="2020-11" db="EMBL/GenBank/DDBJ databases">
        <authorList>
            <person name="Tran Van P."/>
        </authorList>
    </citation>
    <scope>NUCLEOTIDE SEQUENCE</scope>
</reference>
<keyword evidence="5 11" id="KW-0245">EGF-like domain</keyword>
<dbReference type="FunFam" id="2.10.25.10:FF:000240">
    <property type="entry name" value="Vitamin K-dependent protein S"/>
    <property type="match status" value="1"/>
</dbReference>
<evidence type="ECO:0000256" key="3">
    <source>
        <dbReference type="ARBA" id="ARBA00022525"/>
    </source>
</evidence>
<keyword evidence="6" id="KW-0732">Signal</keyword>
<feature type="domain" description="EGF-like" evidence="12">
    <location>
        <begin position="444"/>
        <end position="486"/>
    </location>
</feature>
<dbReference type="InterPro" id="IPR055088">
    <property type="entry name" value="Fibulin_C"/>
</dbReference>
<dbReference type="FunFam" id="2.10.25.10:FF:000014">
    <property type="entry name" value="Latent-transforming growth factor beta-binding protein 3"/>
    <property type="match status" value="2"/>
</dbReference>
<evidence type="ECO:0000256" key="4">
    <source>
        <dbReference type="ARBA" id="ARBA00022530"/>
    </source>
</evidence>
<evidence type="ECO:0000256" key="9">
    <source>
        <dbReference type="ARBA" id="ARBA00023157"/>
    </source>
</evidence>
<dbReference type="InterPro" id="IPR050751">
    <property type="entry name" value="ECM_structural_protein"/>
</dbReference>
<dbReference type="CDD" id="cd00054">
    <property type="entry name" value="EGF_CA"/>
    <property type="match status" value="5"/>
</dbReference>
<evidence type="ECO:0000313" key="13">
    <source>
        <dbReference type="EMBL" id="CAD7397575.1"/>
    </source>
</evidence>
<dbReference type="PROSITE" id="PS00010">
    <property type="entry name" value="ASX_HYDROXYL"/>
    <property type="match status" value="3"/>
</dbReference>
<accession>A0A7R9GU60</accession>
<dbReference type="PROSITE" id="PS01187">
    <property type="entry name" value="EGF_CA"/>
    <property type="match status" value="4"/>
</dbReference>
<evidence type="ECO:0000256" key="10">
    <source>
        <dbReference type="ARBA" id="ARBA00023180"/>
    </source>
</evidence>
<dbReference type="InterPro" id="IPR018097">
    <property type="entry name" value="EGF_Ca-bd_CS"/>
</dbReference>
<dbReference type="Gene3D" id="2.10.25.10">
    <property type="entry name" value="Laminin"/>
    <property type="match status" value="7"/>
</dbReference>
<dbReference type="PROSITE" id="PS50026">
    <property type="entry name" value="EGF_3"/>
    <property type="match status" value="3"/>
</dbReference>
<dbReference type="PROSITE" id="PS01186">
    <property type="entry name" value="EGF_2"/>
    <property type="match status" value="3"/>
</dbReference>
<dbReference type="InterPro" id="IPR026823">
    <property type="entry name" value="cEGF"/>
</dbReference>
<dbReference type="AlphaFoldDB" id="A0A7R9GU60"/>
<evidence type="ECO:0000256" key="8">
    <source>
        <dbReference type="ARBA" id="ARBA00022837"/>
    </source>
</evidence>
<comment type="similarity">
    <text evidence="2">Belongs to the fibulin family.</text>
</comment>
<dbReference type="SUPFAM" id="SSF57184">
    <property type="entry name" value="Growth factor receptor domain"/>
    <property type="match status" value="2"/>
</dbReference>
<name>A0A7R9GU60_TIMCR</name>
<dbReference type="GO" id="GO:0005509">
    <property type="term" value="F:calcium ion binding"/>
    <property type="evidence" value="ECO:0007669"/>
    <property type="project" value="InterPro"/>
</dbReference>
<dbReference type="Pfam" id="PF12662">
    <property type="entry name" value="cEGF"/>
    <property type="match status" value="2"/>
</dbReference>
<evidence type="ECO:0000256" key="11">
    <source>
        <dbReference type="PROSITE-ProRule" id="PRU00076"/>
    </source>
</evidence>
<proteinExistence type="inferred from homology"/>
<keyword evidence="4" id="KW-0272">Extracellular matrix</keyword>
<keyword evidence="7" id="KW-0677">Repeat</keyword>
<dbReference type="SUPFAM" id="SSF57196">
    <property type="entry name" value="EGF/Laminin"/>
    <property type="match status" value="1"/>
</dbReference>
<dbReference type="InterPro" id="IPR001881">
    <property type="entry name" value="EGF-like_Ca-bd_dom"/>
</dbReference>
<dbReference type="PANTHER" id="PTHR24034:SF209">
    <property type="entry name" value="EGF-LIKE DOMAIN-CONTAINING PROTEIN"/>
    <property type="match status" value="1"/>
</dbReference>
<dbReference type="SMART" id="SM00179">
    <property type="entry name" value="EGF_CA"/>
    <property type="match status" value="7"/>
</dbReference>
<keyword evidence="9" id="KW-1015">Disulfide bond</keyword>
<comment type="caution">
    <text evidence="11">Lacks conserved residue(s) required for the propagation of feature annotation.</text>
</comment>
<dbReference type="InterPro" id="IPR009030">
    <property type="entry name" value="Growth_fac_rcpt_cys_sf"/>
</dbReference>
<dbReference type="InterPro" id="IPR000742">
    <property type="entry name" value="EGF"/>
</dbReference>
<dbReference type="InterPro" id="IPR049883">
    <property type="entry name" value="NOTCH1_EGF-like"/>
</dbReference>
<evidence type="ECO:0000256" key="2">
    <source>
        <dbReference type="ARBA" id="ARBA00006127"/>
    </source>
</evidence>
<feature type="domain" description="EGF-like" evidence="12">
    <location>
        <begin position="182"/>
        <end position="223"/>
    </location>
</feature>
<evidence type="ECO:0000256" key="1">
    <source>
        <dbReference type="ARBA" id="ARBA00004498"/>
    </source>
</evidence>
<feature type="domain" description="EGF-like" evidence="12">
    <location>
        <begin position="403"/>
        <end position="443"/>
    </location>
</feature>
<dbReference type="Pfam" id="PF22914">
    <property type="entry name" value="Fibulin_C"/>
    <property type="match status" value="1"/>
</dbReference>
<dbReference type="EMBL" id="OC317537">
    <property type="protein sequence ID" value="CAD7397575.1"/>
    <property type="molecule type" value="Genomic_DNA"/>
</dbReference>
<sequence>MVVENKGLFGGMVHFSVSEKKEQDVNECQVNSHNCLPTQRCDNTIGSFQCIRFTSCGTGYTLNAETGDCEDDNECQLGSDNCQALGPIWVCRNTPGSFRCERKLCGPKQTLLPSGDCKNAECSVGFESNEQGQCKDINECQLPTTCQRNQRCFNTIGSYRCINLINCGGGYALNTEGTQCVDIDECAQGTHDCGRGQICQNRQGGYLCQCPTGYTTNQLKECVDIDECTRYAGQMHTTYHCLAGIQPTLATVPGGTGLPRLLQNQPWTTCIWTKTLCSREMVFSDATPRTIAGFRISPPSRWTGYLREEMEIRRAELTAAILTGVDTPTRLVLHQPRPLHVTRQGFQPPPKHQHQGILDAVGVKTRRRRLKGPRMDYDTGDYHRRRYHRRFSLTFYVITMELYIDECKDSSGICHQTCINNWGSYRCSCNSGYTLQHDNRSCHDVDECEQFKDRNLCVGICVNQPGSYSCKCPDGYRLGSDGRTCQDEDECLAGNVCDHPDDVCINTRGGYRCNTISCPSNFVKETEHKNRCRRISSICREGDTNCLNTPGSYSFNFITFVSNLAIPPVGQLDLFTMRGPLWSTTTVSFTLDMLDSRAPIGIERATKEHFRLRRTSHNQAVISLIKKITGPQEIELQLTMKMYHSAGLGGSAVARLFIYVSQYEF</sequence>
<dbReference type="SMART" id="SM00181">
    <property type="entry name" value="EGF"/>
    <property type="match status" value="6"/>
</dbReference>